<gene>
    <name evidence="3" type="ORF">J7S33_21000</name>
    <name evidence="2" type="ORF">JOE68_004051</name>
</gene>
<evidence type="ECO:0000313" key="3">
    <source>
        <dbReference type="EMBL" id="QTR01764.1"/>
    </source>
</evidence>
<proteinExistence type="predicted"/>
<accession>A0A8T8HV84</accession>
<dbReference type="EMBL" id="CP072788">
    <property type="protein sequence ID" value="QTR01764.1"/>
    <property type="molecule type" value="Genomic_DNA"/>
</dbReference>
<keyword evidence="5" id="KW-1185">Reference proteome</keyword>
<feature type="region of interest" description="Disordered" evidence="1">
    <location>
        <begin position="70"/>
        <end position="94"/>
    </location>
</feature>
<feature type="compositionally biased region" description="Polar residues" evidence="1">
    <location>
        <begin position="75"/>
        <end position="94"/>
    </location>
</feature>
<reference evidence="3" key="2">
    <citation type="submission" date="2021-04" db="EMBL/GenBank/DDBJ databases">
        <title>Saccharothrix algeriensis WGS.</title>
        <authorList>
            <person name="Stuskova K."/>
            <person name="Hakalova E."/>
            <person name="Tebbal A.B."/>
            <person name="Eichmeier A."/>
        </authorList>
    </citation>
    <scope>NUCLEOTIDE SEQUENCE</scope>
    <source>
        <strain evidence="3">NRRL B-24137</strain>
    </source>
</reference>
<sequence>MPIDVRGTAVDTREAHLPAAGSEQPGLVGLGAAQRVVVRDRAAGAARLAAGAQVTGPVLSFSWRLDEQGEGEEWQVQSAQNSRNSSGSMPRSAS</sequence>
<dbReference type="EMBL" id="JAFBCL010000001">
    <property type="protein sequence ID" value="MBM7813186.1"/>
    <property type="molecule type" value="Genomic_DNA"/>
</dbReference>
<dbReference type="AlphaFoldDB" id="A0A8T8HV84"/>
<feature type="region of interest" description="Disordered" evidence="1">
    <location>
        <begin position="1"/>
        <end position="26"/>
    </location>
</feature>
<dbReference type="RefSeq" id="WP_204843845.1">
    <property type="nucleotide sequence ID" value="NZ_JAFBCL010000001.1"/>
</dbReference>
<evidence type="ECO:0000313" key="4">
    <source>
        <dbReference type="Proteomes" id="UP000671828"/>
    </source>
</evidence>
<organism evidence="3 4">
    <name type="scientific">Saccharothrix algeriensis</name>
    <dbReference type="NCBI Taxonomy" id="173560"/>
    <lineage>
        <taxon>Bacteria</taxon>
        <taxon>Bacillati</taxon>
        <taxon>Actinomycetota</taxon>
        <taxon>Actinomycetes</taxon>
        <taxon>Pseudonocardiales</taxon>
        <taxon>Pseudonocardiaceae</taxon>
        <taxon>Saccharothrix</taxon>
    </lineage>
</organism>
<evidence type="ECO:0000313" key="2">
    <source>
        <dbReference type="EMBL" id="MBM7813186.1"/>
    </source>
</evidence>
<dbReference type="Proteomes" id="UP001195724">
    <property type="component" value="Unassembled WGS sequence"/>
</dbReference>
<evidence type="ECO:0000256" key="1">
    <source>
        <dbReference type="SAM" id="MobiDB-lite"/>
    </source>
</evidence>
<reference evidence="2 5" key="1">
    <citation type="submission" date="2021-01" db="EMBL/GenBank/DDBJ databases">
        <title>Sequencing the genomes of 1000 actinobacteria strains.</title>
        <authorList>
            <person name="Klenk H.-P."/>
        </authorList>
    </citation>
    <scope>NUCLEOTIDE SEQUENCE [LARGE SCALE GENOMIC DNA]</scope>
    <source>
        <strain evidence="2 5">DSM 44581</strain>
    </source>
</reference>
<evidence type="ECO:0000313" key="5">
    <source>
        <dbReference type="Proteomes" id="UP001195724"/>
    </source>
</evidence>
<protein>
    <submittedName>
        <fullName evidence="3">Uncharacterized protein</fullName>
    </submittedName>
</protein>
<name>A0A8T8HV84_9PSEU</name>
<dbReference type="Proteomes" id="UP000671828">
    <property type="component" value="Chromosome"/>
</dbReference>